<accession>A0A1M7MZL7</accession>
<dbReference type="OrthoDB" id="7796826at2"/>
<gene>
    <name evidence="2" type="ORF">SAMN05192549_103398</name>
</gene>
<name>A0A1M7MZL7_9BURK</name>
<keyword evidence="1" id="KW-0175">Coiled coil</keyword>
<feature type="coiled-coil region" evidence="1">
    <location>
        <begin position="68"/>
        <end position="128"/>
    </location>
</feature>
<keyword evidence="3" id="KW-1185">Reference proteome</keyword>
<organism evidence="2 3">
    <name type="scientific">Duganella sacchari</name>
    <dbReference type="NCBI Taxonomy" id="551987"/>
    <lineage>
        <taxon>Bacteria</taxon>
        <taxon>Pseudomonadati</taxon>
        <taxon>Pseudomonadota</taxon>
        <taxon>Betaproteobacteria</taxon>
        <taxon>Burkholderiales</taxon>
        <taxon>Oxalobacteraceae</taxon>
        <taxon>Telluria group</taxon>
        <taxon>Duganella</taxon>
    </lineage>
</organism>
<proteinExistence type="predicted"/>
<evidence type="ECO:0000313" key="2">
    <source>
        <dbReference type="EMBL" id="SHM96574.1"/>
    </source>
</evidence>
<evidence type="ECO:0000313" key="3">
    <source>
        <dbReference type="Proteomes" id="UP000184339"/>
    </source>
</evidence>
<protein>
    <submittedName>
        <fullName evidence="2">Uncharacterized protein</fullName>
    </submittedName>
</protein>
<dbReference type="Proteomes" id="UP000184339">
    <property type="component" value="Unassembled WGS sequence"/>
</dbReference>
<dbReference type="AlphaFoldDB" id="A0A1M7MZL7"/>
<evidence type="ECO:0000256" key="1">
    <source>
        <dbReference type="SAM" id="Coils"/>
    </source>
</evidence>
<reference evidence="3" key="1">
    <citation type="submission" date="2016-11" db="EMBL/GenBank/DDBJ databases">
        <authorList>
            <person name="Varghese N."/>
            <person name="Submissions S."/>
        </authorList>
    </citation>
    <scope>NUCLEOTIDE SEQUENCE [LARGE SCALE GENOMIC DNA]</scope>
    <source>
        <strain evidence="3">Sac-22</strain>
    </source>
</reference>
<dbReference type="STRING" id="551987.SAMN05192549_103398"/>
<dbReference type="RefSeq" id="WP_072783442.1">
    <property type="nucleotide sequence ID" value="NZ_FRCX01000003.1"/>
</dbReference>
<dbReference type="EMBL" id="FRCX01000003">
    <property type="protein sequence ID" value="SHM96574.1"/>
    <property type="molecule type" value="Genomic_DNA"/>
</dbReference>
<sequence length="743" mass="80884">MSLDSSASSSTTGVMALQPHAEGTTNIPAGTFIPAKLPEGEGALMYWPEQNAFLALFAPEFNALHFQADEHSKKIAALQEANKKVTEAAVVLRAAQKANVAADMKKAEEELNKALNEMQQASDEVKKKLEPLDKLDAKGGNKMIELVSLKAGRYDKKDKGVPIYVTSDKIKKVLAEKRLYLVESEKAKREKDKIFKDGKLNTKEIKHRIAEKAQSKDFKKEWKLKPDDADEYTGVLSEWARTMNGDIAKFIERNTDDLQKKFNHDPKDEHRNIDLSVDAQLMRYTAGAGLAVNFKPFQGNLFDQRDRNWPSRIKRGLMSADCGIKANAKAAFAVAEGRVHTELYWPHYAGWHATAEIAGQTVEFGYWRLYGDIVLSGSVGASVAVELGVEVSLTGGKQGIRGIPPANKKKSGAKARVGASGDLDAFAGARAGLDAKGALQWLNPEGAESNGKPLKVKPGKAIAEYKDMAKIDTGVAGTAGIGVRGAFAIKHEAGKFVIYAKIGACLGLGGEGSLKFEAGTATIGEFFKCMAYHLKRIDYHKLADAIDQQAYKTYCQVKYLIVAGGRKIEDFAVKAAAEIGREFDNLLQKIDRAIQQGAQEAKDFLQRIRTELELETASWLSYAPPEVMGQITRQIAAAGMSTDSSISAEAPVLMAMALGAPQTMNHLNTIAERMTVAMGDKQSEAAGLTMIQACLSGSRYANSLDDAQQRLAGIQPLVSQPFIWNSEPEFMTASLAIEHSMFA</sequence>